<dbReference type="GO" id="GO:0015104">
    <property type="term" value="F:antimonite transmembrane transporter activity"/>
    <property type="evidence" value="ECO:0007669"/>
    <property type="project" value="TreeGrafter"/>
</dbReference>
<dbReference type="Pfam" id="PF01758">
    <property type="entry name" value="SBF"/>
    <property type="match status" value="1"/>
</dbReference>
<evidence type="ECO:0000256" key="8">
    <source>
        <dbReference type="SAM" id="Phobius"/>
    </source>
</evidence>
<comment type="subcellular location">
    <subcellularLocation>
        <location evidence="1">Cell membrane</location>
        <topology evidence="1">Multi-pass membrane protein</topology>
    </subcellularLocation>
</comment>
<keyword evidence="5 8" id="KW-0812">Transmembrane</keyword>
<dbReference type="GO" id="GO:0015105">
    <property type="term" value="F:arsenite transmembrane transporter activity"/>
    <property type="evidence" value="ECO:0007669"/>
    <property type="project" value="TreeGrafter"/>
</dbReference>
<dbReference type="EMBL" id="MSDW01000001">
    <property type="protein sequence ID" value="OKY78722.1"/>
    <property type="molecule type" value="Genomic_DNA"/>
</dbReference>
<evidence type="ECO:0000256" key="3">
    <source>
        <dbReference type="ARBA" id="ARBA00022448"/>
    </source>
</evidence>
<evidence type="ECO:0000256" key="5">
    <source>
        <dbReference type="ARBA" id="ARBA00022692"/>
    </source>
</evidence>
<gene>
    <name evidence="9" type="ORF">BTN85_1221</name>
</gene>
<dbReference type="InterPro" id="IPR038770">
    <property type="entry name" value="Na+/solute_symporter_sf"/>
</dbReference>
<evidence type="ECO:0000256" key="7">
    <source>
        <dbReference type="ARBA" id="ARBA00023136"/>
    </source>
</evidence>
<feature type="transmembrane region" description="Helical" evidence="8">
    <location>
        <begin position="21"/>
        <end position="39"/>
    </location>
</feature>
<evidence type="ECO:0000256" key="6">
    <source>
        <dbReference type="ARBA" id="ARBA00022989"/>
    </source>
</evidence>
<name>A0A1Q6DWP3_METT1</name>
<dbReference type="InterPro" id="IPR004706">
    <property type="entry name" value="Arsenical-R_Acr3"/>
</dbReference>
<evidence type="ECO:0000256" key="2">
    <source>
        <dbReference type="ARBA" id="ARBA00010110"/>
    </source>
</evidence>
<accession>A0A1Q6DWP3</accession>
<dbReference type="Proteomes" id="UP000185744">
    <property type="component" value="Unassembled WGS sequence"/>
</dbReference>
<keyword evidence="6 8" id="KW-1133">Transmembrane helix</keyword>
<keyword evidence="10" id="KW-1185">Reference proteome</keyword>
<dbReference type="STRING" id="1903181.BTN85_1221"/>
<dbReference type="PANTHER" id="PTHR43057">
    <property type="entry name" value="ARSENITE EFFLUX TRANSPORTER"/>
    <property type="match status" value="1"/>
</dbReference>
<reference evidence="9" key="1">
    <citation type="submission" date="2016-12" db="EMBL/GenBank/DDBJ databases">
        <title>Discovery of methanogenic haloarchaea.</title>
        <authorList>
            <person name="Sorokin D.Y."/>
            <person name="Makarova K.S."/>
            <person name="Abbas B."/>
            <person name="Ferrer M."/>
            <person name="Golyshin P.N."/>
        </authorList>
    </citation>
    <scope>NUCLEOTIDE SEQUENCE [LARGE SCALE GENOMIC DNA]</scope>
    <source>
        <strain evidence="9">HMET1</strain>
    </source>
</reference>
<dbReference type="GO" id="GO:0005886">
    <property type="term" value="C:plasma membrane"/>
    <property type="evidence" value="ECO:0007669"/>
    <property type="project" value="UniProtKB-SubCell"/>
</dbReference>
<dbReference type="InParanoid" id="A0A1Q6DWP3"/>
<sequence length="90" mass="9690">MTIAFNALTSPQLQLQYLAGAELLGSAPCTTMAFVWSYLLDGDAAYTLVQVATNDLILLFAYVPLVTILLGIGGITVPYKTLIFSVLLYV</sequence>
<organism evidence="9 10">
    <name type="scientific">Methanohalarchaeum thermophilum</name>
    <dbReference type="NCBI Taxonomy" id="1903181"/>
    <lineage>
        <taxon>Archaea</taxon>
        <taxon>Methanobacteriati</taxon>
        <taxon>Methanobacteriota</taxon>
        <taxon>Methanonatronarchaeia</taxon>
        <taxon>Methanonatronarchaeales</taxon>
        <taxon>Methanonatronarchaeaceae</taxon>
        <taxon>Candidatus Methanohalarchaeum</taxon>
    </lineage>
</organism>
<comment type="similarity">
    <text evidence="2">Belongs to the arsenical resistance-3 (ACR3) (TC 2.A.59) family.</text>
</comment>
<dbReference type="Gene3D" id="1.20.1530.20">
    <property type="match status" value="1"/>
</dbReference>
<keyword evidence="3" id="KW-0813">Transport</keyword>
<feature type="transmembrane region" description="Helical" evidence="8">
    <location>
        <begin position="59"/>
        <end position="79"/>
    </location>
</feature>
<comment type="caution">
    <text evidence="9">The sequence shown here is derived from an EMBL/GenBank/DDBJ whole genome shotgun (WGS) entry which is preliminary data.</text>
</comment>
<dbReference type="InterPro" id="IPR002657">
    <property type="entry name" value="BilAc:Na_symport/Acr3"/>
</dbReference>
<dbReference type="PANTHER" id="PTHR43057:SF1">
    <property type="entry name" value="ARSENICAL-RESISTANCE PROTEIN 3"/>
    <property type="match status" value="1"/>
</dbReference>
<protein>
    <submittedName>
        <fullName evidence="9">Arsenite efflux pump ACR3</fullName>
    </submittedName>
</protein>
<proteinExistence type="inferred from homology"/>
<evidence type="ECO:0000313" key="9">
    <source>
        <dbReference type="EMBL" id="OKY78722.1"/>
    </source>
</evidence>
<keyword evidence="7 8" id="KW-0472">Membrane</keyword>
<evidence type="ECO:0000256" key="4">
    <source>
        <dbReference type="ARBA" id="ARBA00022475"/>
    </source>
</evidence>
<evidence type="ECO:0000313" key="10">
    <source>
        <dbReference type="Proteomes" id="UP000185744"/>
    </source>
</evidence>
<keyword evidence="4" id="KW-1003">Cell membrane</keyword>
<evidence type="ECO:0000256" key="1">
    <source>
        <dbReference type="ARBA" id="ARBA00004651"/>
    </source>
</evidence>
<dbReference type="GO" id="GO:0015297">
    <property type="term" value="F:antiporter activity"/>
    <property type="evidence" value="ECO:0007669"/>
    <property type="project" value="InterPro"/>
</dbReference>
<dbReference type="AlphaFoldDB" id="A0A1Q6DWP3"/>